<dbReference type="AlphaFoldDB" id="X1N840"/>
<dbReference type="EMBL" id="BARV01032983">
    <property type="protein sequence ID" value="GAI40182.1"/>
    <property type="molecule type" value="Genomic_DNA"/>
</dbReference>
<name>X1N840_9ZZZZ</name>
<feature type="non-terminal residue" evidence="1">
    <location>
        <position position="32"/>
    </location>
</feature>
<protein>
    <submittedName>
        <fullName evidence="1">Uncharacterized protein</fullName>
    </submittedName>
</protein>
<organism evidence="1">
    <name type="scientific">marine sediment metagenome</name>
    <dbReference type="NCBI Taxonomy" id="412755"/>
    <lineage>
        <taxon>unclassified sequences</taxon>
        <taxon>metagenomes</taxon>
        <taxon>ecological metagenomes</taxon>
    </lineage>
</organism>
<gene>
    <name evidence="1" type="ORF">S06H3_51916</name>
</gene>
<dbReference type="SUPFAM" id="SSF51984">
    <property type="entry name" value="MurCD N-terminal domain"/>
    <property type="match status" value="1"/>
</dbReference>
<dbReference type="Gene3D" id="3.40.50.720">
    <property type="entry name" value="NAD(P)-binding Rossmann-like Domain"/>
    <property type="match status" value="1"/>
</dbReference>
<sequence length="32" mass="3335">MSKLIDWEGKKVCVLGLGKSGFAASNLLLAKG</sequence>
<evidence type="ECO:0000313" key="1">
    <source>
        <dbReference type="EMBL" id="GAI40182.1"/>
    </source>
</evidence>
<reference evidence="1" key="1">
    <citation type="journal article" date="2014" name="Front. Microbiol.">
        <title>High frequency of phylogenetically diverse reductive dehalogenase-homologous genes in deep subseafloor sedimentary metagenomes.</title>
        <authorList>
            <person name="Kawai M."/>
            <person name="Futagami T."/>
            <person name="Toyoda A."/>
            <person name="Takaki Y."/>
            <person name="Nishi S."/>
            <person name="Hori S."/>
            <person name="Arai W."/>
            <person name="Tsubouchi T."/>
            <person name="Morono Y."/>
            <person name="Uchiyama I."/>
            <person name="Ito T."/>
            <person name="Fujiyama A."/>
            <person name="Inagaki F."/>
            <person name="Takami H."/>
        </authorList>
    </citation>
    <scope>NUCLEOTIDE SEQUENCE</scope>
    <source>
        <strain evidence="1">Expedition CK06-06</strain>
    </source>
</reference>
<proteinExistence type="predicted"/>
<accession>X1N840</accession>
<comment type="caution">
    <text evidence="1">The sequence shown here is derived from an EMBL/GenBank/DDBJ whole genome shotgun (WGS) entry which is preliminary data.</text>
</comment>